<dbReference type="OrthoDB" id="3639251at2759"/>
<name>A0A6G1JBK8_9PLEO</name>
<feature type="transmembrane region" description="Helical" evidence="6">
    <location>
        <begin position="222"/>
        <end position="244"/>
    </location>
</feature>
<evidence type="ECO:0000259" key="7">
    <source>
        <dbReference type="PROSITE" id="PS50850"/>
    </source>
</evidence>
<evidence type="ECO:0000256" key="2">
    <source>
        <dbReference type="ARBA" id="ARBA00022448"/>
    </source>
</evidence>
<dbReference type="GO" id="GO:0016020">
    <property type="term" value="C:membrane"/>
    <property type="evidence" value="ECO:0007669"/>
    <property type="project" value="UniProtKB-SubCell"/>
</dbReference>
<feature type="transmembrane region" description="Helical" evidence="6">
    <location>
        <begin position="128"/>
        <end position="147"/>
    </location>
</feature>
<evidence type="ECO:0000256" key="3">
    <source>
        <dbReference type="ARBA" id="ARBA00022692"/>
    </source>
</evidence>
<dbReference type="InterPro" id="IPR011701">
    <property type="entry name" value="MFS"/>
</dbReference>
<feature type="transmembrane region" description="Helical" evidence="6">
    <location>
        <begin position="388"/>
        <end position="408"/>
    </location>
</feature>
<feature type="transmembrane region" description="Helical" evidence="6">
    <location>
        <begin position="333"/>
        <end position="354"/>
    </location>
</feature>
<dbReference type="AlphaFoldDB" id="A0A6G1JBK8"/>
<feature type="transmembrane region" description="Helical" evidence="6">
    <location>
        <begin position="100"/>
        <end position="116"/>
    </location>
</feature>
<organism evidence="8 9">
    <name type="scientific">Lentithecium fluviatile CBS 122367</name>
    <dbReference type="NCBI Taxonomy" id="1168545"/>
    <lineage>
        <taxon>Eukaryota</taxon>
        <taxon>Fungi</taxon>
        <taxon>Dikarya</taxon>
        <taxon>Ascomycota</taxon>
        <taxon>Pezizomycotina</taxon>
        <taxon>Dothideomycetes</taxon>
        <taxon>Pleosporomycetidae</taxon>
        <taxon>Pleosporales</taxon>
        <taxon>Massarineae</taxon>
        <taxon>Lentitheciaceae</taxon>
        <taxon>Lentithecium</taxon>
    </lineage>
</organism>
<keyword evidence="3 6" id="KW-0812">Transmembrane</keyword>
<accession>A0A6G1JBK8</accession>
<dbReference type="InterPro" id="IPR020846">
    <property type="entry name" value="MFS_dom"/>
</dbReference>
<sequence length="498" mass="56115">MSAQQHDDASLREKKGAIEIERVTTFNADTAGNEANDSVGEVISDVQCKVERRATRKTDWRLVPILGACYAISAIDRINISSARIAGMDVELGFNKGNRYSIALLVFFVTYFIFEIPSNIVLRKVGAANWLSFLCFAWGAVILGAGFAKQWTDVVVCRLLLGLFEAGFFPGCVYLISCWYTRYEIHKRFAIFYSINIFANGFGSILAYGIMQLHGRNGYMGWRWIFIINGAMTMFLAILGRILIVDFPDKVSRSRMPFLTPNEVQAIRDKLDRDRQDAEFDKLTLEKFFGACMRWELWAFAMSFFAVTTIVYALAFFIPLILRGMGYSTKMTFLLSAPPAVAAVPWVILVSWLADRTRMRAPWIILQAVLGIVGLMIVSYAKNNGAKYFGIFVGLAGANSNIPTCLAWQANNIRGQSLRMVASGLQVAFGAIGGIYASTVFMEKEVPHYRTGLWAVTGAQLYLIVSTLVLVWHYRRKNRRADRGEIILEEMFGFRYTY</sequence>
<dbReference type="GO" id="GO:0022857">
    <property type="term" value="F:transmembrane transporter activity"/>
    <property type="evidence" value="ECO:0007669"/>
    <property type="project" value="InterPro"/>
</dbReference>
<proteinExistence type="predicted"/>
<dbReference type="EMBL" id="MU005575">
    <property type="protein sequence ID" value="KAF2687523.1"/>
    <property type="molecule type" value="Genomic_DNA"/>
</dbReference>
<dbReference type="FunFam" id="1.20.1250.20:FF:000013">
    <property type="entry name" value="MFS general substrate transporter"/>
    <property type="match status" value="1"/>
</dbReference>
<evidence type="ECO:0000313" key="8">
    <source>
        <dbReference type="EMBL" id="KAF2687523.1"/>
    </source>
</evidence>
<dbReference type="Proteomes" id="UP000799291">
    <property type="component" value="Unassembled WGS sequence"/>
</dbReference>
<keyword evidence="2" id="KW-0813">Transport</keyword>
<feature type="transmembrane region" description="Helical" evidence="6">
    <location>
        <begin position="453"/>
        <end position="474"/>
    </location>
</feature>
<protein>
    <submittedName>
        <fullName evidence="8">MFS general substrate transporter</fullName>
    </submittedName>
</protein>
<feature type="transmembrane region" description="Helical" evidence="6">
    <location>
        <begin position="297"/>
        <end position="321"/>
    </location>
</feature>
<evidence type="ECO:0000256" key="5">
    <source>
        <dbReference type="ARBA" id="ARBA00023136"/>
    </source>
</evidence>
<reference evidence="8" key="1">
    <citation type="journal article" date="2020" name="Stud. Mycol.">
        <title>101 Dothideomycetes genomes: a test case for predicting lifestyles and emergence of pathogens.</title>
        <authorList>
            <person name="Haridas S."/>
            <person name="Albert R."/>
            <person name="Binder M."/>
            <person name="Bloem J."/>
            <person name="Labutti K."/>
            <person name="Salamov A."/>
            <person name="Andreopoulos B."/>
            <person name="Baker S."/>
            <person name="Barry K."/>
            <person name="Bills G."/>
            <person name="Bluhm B."/>
            <person name="Cannon C."/>
            <person name="Castanera R."/>
            <person name="Culley D."/>
            <person name="Daum C."/>
            <person name="Ezra D."/>
            <person name="Gonzalez J."/>
            <person name="Henrissat B."/>
            <person name="Kuo A."/>
            <person name="Liang C."/>
            <person name="Lipzen A."/>
            <person name="Lutzoni F."/>
            <person name="Magnuson J."/>
            <person name="Mondo S."/>
            <person name="Nolan M."/>
            <person name="Ohm R."/>
            <person name="Pangilinan J."/>
            <person name="Park H.-J."/>
            <person name="Ramirez L."/>
            <person name="Alfaro M."/>
            <person name="Sun H."/>
            <person name="Tritt A."/>
            <person name="Yoshinaga Y."/>
            <person name="Zwiers L.-H."/>
            <person name="Turgeon B."/>
            <person name="Goodwin S."/>
            <person name="Spatafora J."/>
            <person name="Crous P."/>
            <person name="Grigoriev I."/>
        </authorList>
    </citation>
    <scope>NUCLEOTIDE SEQUENCE</scope>
    <source>
        <strain evidence="8">CBS 122367</strain>
    </source>
</reference>
<dbReference type="PANTHER" id="PTHR43791:SF3">
    <property type="entry name" value="MAJOR FACILITATOR SUPERFAMILY (MFS) PROFILE DOMAIN-CONTAINING PROTEIN"/>
    <property type="match status" value="1"/>
</dbReference>
<feature type="transmembrane region" description="Helical" evidence="6">
    <location>
        <begin position="62"/>
        <end position="80"/>
    </location>
</feature>
<dbReference type="FunFam" id="1.20.1250.20:FF:000018">
    <property type="entry name" value="MFS transporter permease"/>
    <property type="match status" value="1"/>
</dbReference>
<feature type="domain" description="Major facilitator superfamily (MFS) profile" evidence="7">
    <location>
        <begin position="62"/>
        <end position="475"/>
    </location>
</feature>
<dbReference type="PROSITE" id="PS50850">
    <property type="entry name" value="MFS"/>
    <property type="match status" value="1"/>
</dbReference>
<dbReference type="InterPro" id="IPR036259">
    <property type="entry name" value="MFS_trans_sf"/>
</dbReference>
<dbReference type="Gene3D" id="1.20.1250.20">
    <property type="entry name" value="MFS general substrate transporter like domains"/>
    <property type="match status" value="2"/>
</dbReference>
<keyword evidence="4 6" id="KW-1133">Transmembrane helix</keyword>
<evidence type="ECO:0000256" key="6">
    <source>
        <dbReference type="SAM" id="Phobius"/>
    </source>
</evidence>
<feature type="transmembrane region" description="Helical" evidence="6">
    <location>
        <begin position="361"/>
        <end position="382"/>
    </location>
</feature>
<evidence type="ECO:0000313" key="9">
    <source>
        <dbReference type="Proteomes" id="UP000799291"/>
    </source>
</evidence>
<dbReference type="Pfam" id="PF07690">
    <property type="entry name" value="MFS_1"/>
    <property type="match status" value="1"/>
</dbReference>
<comment type="subcellular location">
    <subcellularLocation>
        <location evidence="1">Membrane</location>
        <topology evidence="1">Multi-pass membrane protein</topology>
    </subcellularLocation>
</comment>
<keyword evidence="9" id="KW-1185">Reference proteome</keyword>
<evidence type="ECO:0000256" key="1">
    <source>
        <dbReference type="ARBA" id="ARBA00004141"/>
    </source>
</evidence>
<gene>
    <name evidence="8" type="ORF">K458DRAFT_296528</name>
</gene>
<feature type="transmembrane region" description="Helical" evidence="6">
    <location>
        <begin position="189"/>
        <end position="210"/>
    </location>
</feature>
<dbReference type="SUPFAM" id="SSF103473">
    <property type="entry name" value="MFS general substrate transporter"/>
    <property type="match status" value="1"/>
</dbReference>
<keyword evidence="5 6" id="KW-0472">Membrane</keyword>
<dbReference type="PANTHER" id="PTHR43791">
    <property type="entry name" value="PERMEASE-RELATED"/>
    <property type="match status" value="1"/>
</dbReference>
<evidence type="ECO:0000256" key="4">
    <source>
        <dbReference type="ARBA" id="ARBA00022989"/>
    </source>
</evidence>
<feature type="transmembrane region" description="Helical" evidence="6">
    <location>
        <begin position="159"/>
        <end position="177"/>
    </location>
</feature>
<feature type="transmembrane region" description="Helical" evidence="6">
    <location>
        <begin position="420"/>
        <end position="441"/>
    </location>
</feature>